<dbReference type="Proteomes" id="UP001199916">
    <property type="component" value="Unassembled WGS sequence"/>
</dbReference>
<reference evidence="1 2" key="1">
    <citation type="submission" date="2021-11" db="EMBL/GenBank/DDBJ databases">
        <title>Draft genome sequence of Paenibacillus profundus YoMME, a new Gram-positive bacteria with exoelectrogenic properties.</title>
        <authorList>
            <person name="Hubenova Y."/>
            <person name="Hubenova E."/>
            <person name="Manasiev Y."/>
            <person name="Peykov S."/>
            <person name="Mitov M."/>
        </authorList>
    </citation>
    <scope>NUCLEOTIDE SEQUENCE [LARGE SCALE GENOMIC DNA]</scope>
    <source>
        <strain evidence="1 2">YoMME</strain>
    </source>
</reference>
<proteinExistence type="predicted"/>
<comment type="caution">
    <text evidence="1">The sequence shown here is derived from an EMBL/GenBank/DDBJ whole genome shotgun (WGS) entry which is preliminary data.</text>
</comment>
<name>A0ABS8YGN6_9BACL</name>
<evidence type="ECO:0000313" key="2">
    <source>
        <dbReference type="Proteomes" id="UP001199916"/>
    </source>
</evidence>
<evidence type="ECO:0000313" key="1">
    <source>
        <dbReference type="EMBL" id="MCE5171138.1"/>
    </source>
</evidence>
<organism evidence="1 2">
    <name type="scientific">Paenibacillus profundus</name>
    <dbReference type="NCBI Taxonomy" id="1173085"/>
    <lineage>
        <taxon>Bacteria</taxon>
        <taxon>Bacillati</taxon>
        <taxon>Bacillota</taxon>
        <taxon>Bacilli</taxon>
        <taxon>Bacillales</taxon>
        <taxon>Paenibacillaceae</taxon>
        <taxon>Paenibacillus</taxon>
    </lineage>
</organism>
<sequence>MPLNRWDILQQSASLAEATEEGCDFIEAYPLEKTLKLFVPEDGTLRTVVQTLMK</sequence>
<dbReference type="EMBL" id="JAJNBZ010000015">
    <property type="protein sequence ID" value="MCE5171138.1"/>
    <property type="molecule type" value="Genomic_DNA"/>
</dbReference>
<protein>
    <submittedName>
        <fullName evidence="1">Uncharacterized protein</fullName>
    </submittedName>
</protein>
<keyword evidence="2" id="KW-1185">Reference proteome</keyword>
<gene>
    <name evidence="1" type="ORF">LQV63_17695</name>
</gene>
<dbReference type="RefSeq" id="WP_233697690.1">
    <property type="nucleotide sequence ID" value="NZ_JAJNBZ010000015.1"/>
</dbReference>
<accession>A0ABS8YGN6</accession>